<dbReference type="PANTHER" id="PTHR30474:SF13">
    <property type="entry name" value="STAGE V SPORULATION PROTEIN E"/>
    <property type="match status" value="1"/>
</dbReference>
<organism evidence="8 9">
    <name type="scientific">Anaerosporomusa subterranea</name>
    <dbReference type="NCBI Taxonomy" id="1794912"/>
    <lineage>
        <taxon>Bacteria</taxon>
        <taxon>Bacillati</taxon>
        <taxon>Bacillota</taxon>
        <taxon>Negativicutes</taxon>
        <taxon>Acetonemataceae</taxon>
        <taxon>Anaerosporomusa</taxon>
    </lineage>
</organism>
<dbReference type="GO" id="GO:0008360">
    <property type="term" value="P:regulation of cell shape"/>
    <property type="evidence" value="ECO:0007669"/>
    <property type="project" value="UniProtKB-KW"/>
</dbReference>
<feature type="transmembrane region" description="Helical" evidence="7">
    <location>
        <begin position="344"/>
        <end position="367"/>
    </location>
</feature>
<evidence type="ECO:0000313" key="9">
    <source>
        <dbReference type="Proteomes" id="UP000076268"/>
    </source>
</evidence>
<evidence type="ECO:0000256" key="5">
    <source>
        <dbReference type="ARBA" id="ARBA00022989"/>
    </source>
</evidence>
<dbReference type="NCBIfam" id="TIGR02614">
    <property type="entry name" value="ftsW"/>
    <property type="match status" value="1"/>
</dbReference>
<keyword evidence="2" id="KW-1003">Cell membrane</keyword>
<reference evidence="8 9" key="1">
    <citation type="submission" date="2016-02" db="EMBL/GenBank/DDBJ databases">
        <title>Anaerosporomusa subterraneum gen. nov., sp. nov., a spore-forming obligate anaerobe isolated from saprolite.</title>
        <authorList>
            <person name="Choi J.K."/>
            <person name="Shah M."/>
            <person name="Yee N."/>
        </authorList>
    </citation>
    <scope>NUCLEOTIDE SEQUENCE [LARGE SCALE GENOMIC DNA]</scope>
    <source>
        <strain evidence="8 9">RU4</strain>
    </source>
</reference>
<keyword evidence="3 7" id="KW-0812">Transmembrane</keyword>
<dbReference type="Pfam" id="PF01098">
    <property type="entry name" value="FTSW_RODA_SPOVE"/>
    <property type="match status" value="1"/>
</dbReference>
<dbReference type="GO" id="GO:0051301">
    <property type="term" value="P:cell division"/>
    <property type="evidence" value="ECO:0007669"/>
    <property type="project" value="InterPro"/>
</dbReference>
<keyword evidence="4" id="KW-0133">Cell shape</keyword>
<dbReference type="InterPro" id="IPR001182">
    <property type="entry name" value="FtsW/RodA"/>
</dbReference>
<feature type="transmembrane region" description="Helical" evidence="7">
    <location>
        <begin position="309"/>
        <end position="332"/>
    </location>
</feature>
<dbReference type="PANTHER" id="PTHR30474">
    <property type="entry name" value="CELL CYCLE PROTEIN"/>
    <property type="match status" value="1"/>
</dbReference>
<dbReference type="InterPro" id="IPR013437">
    <property type="entry name" value="FtsW"/>
</dbReference>
<dbReference type="NCBIfam" id="TIGR02615">
    <property type="entry name" value="spoVE"/>
    <property type="match status" value="1"/>
</dbReference>
<evidence type="ECO:0000313" key="8">
    <source>
        <dbReference type="EMBL" id="KYZ77104.1"/>
    </source>
</evidence>
<protein>
    <submittedName>
        <fullName evidence="8">Rod shape-determining protein RodA</fullName>
    </submittedName>
</protein>
<evidence type="ECO:0000256" key="6">
    <source>
        <dbReference type="ARBA" id="ARBA00023136"/>
    </source>
</evidence>
<feature type="transmembrane region" description="Helical" evidence="7">
    <location>
        <begin position="84"/>
        <end position="102"/>
    </location>
</feature>
<name>A0A154BSV7_ANASB</name>
<keyword evidence="9" id="KW-1185">Reference proteome</keyword>
<gene>
    <name evidence="8" type="ORF">AXX12_02930</name>
</gene>
<dbReference type="STRING" id="1794912.AXX12_02930"/>
<dbReference type="Proteomes" id="UP000076268">
    <property type="component" value="Unassembled WGS sequence"/>
</dbReference>
<proteinExistence type="predicted"/>
<feature type="transmembrane region" description="Helical" evidence="7">
    <location>
        <begin position="195"/>
        <end position="212"/>
    </location>
</feature>
<evidence type="ECO:0000256" key="1">
    <source>
        <dbReference type="ARBA" id="ARBA00004651"/>
    </source>
</evidence>
<comment type="caution">
    <text evidence="8">The sequence shown here is derived from an EMBL/GenBank/DDBJ whole genome shotgun (WGS) entry which is preliminary data.</text>
</comment>
<sequence length="374" mass="40433">MIGEGSLLADKLKAPDFILFFTVLGMLAIGVVMVFSSSAVSAQVNFQDSYYFLKRQLVWVSLGLFGMIILMNIDYHIWRKGSKPFLLFTLILLVLVLIPGLGKVVNGARRWLGFGSLYLQPSELAKLAMALFCADNLSRNQEKVTKFMKGVAPILCLLLLVFGLILKEPDLGTALSIGGMVFVLLYAAGARLSHLFSLGAAGVVGIVAAIIAEPYRMKRLLAFSDPWADPLDTGYHIIQSLYALGSGGLFGVGLGRSREKFLYLPEPHTDFIFAILGEEMGFLGTATVLLLFFLLAWRGFRVAMAAPDIFGSMLATALTTVITMQALMNIAVVTASMPVTGIPLPFISFGGSALIFNLAGVGILLNISRYAATR</sequence>
<dbReference type="EMBL" id="LSGP01000013">
    <property type="protein sequence ID" value="KYZ77104.1"/>
    <property type="molecule type" value="Genomic_DNA"/>
</dbReference>
<dbReference type="GO" id="GO:0032153">
    <property type="term" value="C:cell division site"/>
    <property type="evidence" value="ECO:0007669"/>
    <property type="project" value="TreeGrafter"/>
</dbReference>
<feature type="transmembrane region" description="Helical" evidence="7">
    <location>
        <begin position="271"/>
        <end position="297"/>
    </location>
</feature>
<keyword evidence="5 7" id="KW-1133">Transmembrane helix</keyword>
<evidence type="ECO:0000256" key="2">
    <source>
        <dbReference type="ARBA" id="ARBA00022475"/>
    </source>
</evidence>
<evidence type="ECO:0000256" key="3">
    <source>
        <dbReference type="ARBA" id="ARBA00022692"/>
    </source>
</evidence>
<dbReference type="GO" id="GO:0005886">
    <property type="term" value="C:plasma membrane"/>
    <property type="evidence" value="ECO:0007669"/>
    <property type="project" value="UniProtKB-SubCell"/>
</dbReference>
<keyword evidence="6 7" id="KW-0472">Membrane</keyword>
<feature type="transmembrane region" description="Helical" evidence="7">
    <location>
        <begin position="171"/>
        <end position="188"/>
    </location>
</feature>
<comment type="subcellular location">
    <subcellularLocation>
        <location evidence="1">Cell membrane</location>
        <topology evidence="1">Multi-pass membrane protein</topology>
    </subcellularLocation>
</comment>
<dbReference type="InterPro" id="IPR013438">
    <property type="entry name" value="SpoVE"/>
</dbReference>
<feature type="transmembrane region" description="Helical" evidence="7">
    <location>
        <begin position="147"/>
        <end position="165"/>
    </location>
</feature>
<dbReference type="AlphaFoldDB" id="A0A154BSV7"/>
<accession>A0A154BSV7</accession>
<feature type="transmembrane region" description="Helical" evidence="7">
    <location>
        <begin position="57"/>
        <end position="78"/>
    </location>
</feature>
<feature type="transmembrane region" description="Helical" evidence="7">
    <location>
        <begin position="17"/>
        <end position="36"/>
    </location>
</feature>
<evidence type="ECO:0000256" key="7">
    <source>
        <dbReference type="SAM" id="Phobius"/>
    </source>
</evidence>
<dbReference type="GO" id="GO:0009252">
    <property type="term" value="P:peptidoglycan biosynthetic process"/>
    <property type="evidence" value="ECO:0007669"/>
    <property type="project" value="InterPro"/>
</dbReference>
<dbReference type="GO" id="GO:0015648">
    <property type="term" value="F:lipid-linked peptidoglycan transporter activity"/>
    <property type="evidence" value="ECO:0007669"/>
    <property type="project" value="TreeGrafter"/>
</dbReference>
<evidence type="ECO:0000256" key="4">
    <source>
        <dbReference type="ARBA" id="ARBA00022960"/>
    </source>
</evidence>